<dbReference type="InterPro" id="IPR014480">
    <property type="entry name" value="Mannan-1_6-alpha_mannosidase"/>
</dbReference>
<accession>A0ABP0C534</accession>
<feature type="signal peptide" evidence="11">
    <location>
        <begin position="1"/>
        <end position="22"/>
    </location>
</feature>
<feature type="compositionally biased region" description="Polar residues" evidence="9">
    <location>
        <begin position="399"/>
        <end position="420"/>
    </location>
</feature>
<evidence type="ECO:0000256" key="2">
    <source>
        <dbReference type="ARBA" id="ARBA00009699"/>
    </source>
</evidence>
<dbReference type="PANTHER" id="PTHR12145">
    <property type="entry name" value="MANNAN ENDO-1,6-ALPHA-MANNOSIDASE DCW1"/>
    <property type="match status" value="1"/>
</dbReference>
<feature type="transmembrane region" description="Helical" evidence="10">
    <location>
        <begin position="436"/>
        <end position="456"/>
    </location>
</feature>
<dbReference type="Pfam" id="PF03663">
    <property type="entry name" value="Glyco_hydro_76"/>
    <property type="match status" value="1"/>
</dbReference>
<comment type="similarity">
    <text evidence="2 8">Belongs to the glycosyl hydrolase 76 family.</text>
</comment>
<evidence type="ECO:0000256" key="3">
    <source>
        <dbReference type="ARBA" id="ARBA00012350"/>
    </source>
</evidence>
<evidence type="ECO:0000313" key="13">
    <source>
        <dbReference type="Proteomes" id="UP001642482"/>
    </source>
</evidence>
<gene>
    <name evidence="12" type="ORF">SEUCBS140593_006472</name>
</gene>
<dbReference type="PANTHER" id="PTHR12145:SF36">
    <property type="entry name" value="MANNAN ENDO-1,6-ALPHA-MANNOSIDASE DCW1"/>
    <property type="match status" value="1"/>
</dbReference>
<protein>
    <recommendedName>
        <fullName evidence="3 8">Mannan endo-1,6-alpha-mannosidase</fullName>
        <ecNumber evidence="3 8">3.2.1.101</ecNumber>
    </recommendedName>
</protein>
<evidence type="ECO:0000256" key="10">
    <source>
        <dbReference type="SAM" id="Phobius"/>
    </source>
</evidence>
<evidence type="ECO:0000256" key="7">
    <source>
        <dbReference type="ARBA" id="ARBA00023295"/>
    </source>
</evidence>
<dbReference type="EMBL" id="CAWUHD010000070">
    <property type="protein sequence ID" value="CAK7227124.1"/>
    <property type="molecule type" value="Genomic_DNA"/>
</dbReference>
<evidence type="ECO:0000256" key="6">
    <source>
        <dbReference type="ARBA" id="ARBA00023180"/>
    </source>
</evidence>
<organism evidence="12 13">
    <name type="scientific">Sporothrix eucalyptigena</name>
    <dbReference type="NCBI Taxonomy" id="1812306"/>
    <lineage>
        <taxon>Eukaryota</taxon>
        <taxon>Fungi</taxon>
        <taxon>Dikarya</taxon>
        <taxon>Ascomycota</taxon>
        <taxon>Pezizomycotina</taxon>
        <taxon>Sordariomycetes</taxon>
        <taxon>Sordariomycetidae</taxon>
        <taxon>Ophiostomatales</taxon>
        <taxon>Ophiostomataceae</taxon>
        <taxon>Sporothrix</taxon>
    </lineage>
</organism>
<comment type="catalytic activity">
    <reaction evidence="1 8">
        <text>Random hydrolysis of (1-&gt;6)-alpha-D-mannosidic linkages in unbranched (1-&gt;6)-mannans.</text>
        <dbReference type="EC" id="3.2.1.101"/>
    </reaction>
</comment>
<keyword evidence="10" id="KW-0472">Membrane</keyword>
<evidence type="ECO:0000256" key="11">
    <source>
        <dbReference type="SAM" id="SignalP"/>
    </source>
</evidence>
<dbReference type="InterPro" id="IPR008928">
    <property type="entry name" value="6-hairpin_glycosidase_sf"/>
</dbReference>
<feature type="chain" id="PRO_5047280773" description="Mannan endo-1,6-alpha-mannosidase" evidence="11">
    <location>
        <begin position="23"/>
        <end position="458"/>
    </location>
</feature>
<dbReference type="PIRSF" id="PIRSF016302">
    <property type="entry name" value="Man_a_manosd"/>
    <property type="match status" value="1"/>
</dbReference>
<dbReference type="SUPFAM" id="SSF48208">
    <property type="entry name" value="Six-hairpin glycosidases"/>
    <property type="match status" value="1"/>
</dbReference>
<evidence type="ECO:0000256" key="8">
    <source>
        <dbReference type="PIRNR" id="PIRNR016302"/>
    </source>
</evidence>
<reference evidence="12 13" key="1">
    <citation type="submission" date="2024-01" db="EMBL/GenBank/DDBJ databases">
        <authorList>
            <person name="Allen C."/>
            <person name="Tagirdzhanova G."/>
        </authorList>
    </citation>
    <scope>NUCLEOTIDE SEQUENCE [LARGE SCALE GENOMIC DNA]</scope>
</reference>
<keyword evidence="5 8" id="KW-0378">Hydrolase</keyword>
<evidence type="ECO:0000256" key="9">
    <source>
        <dbReference type="SAM" id="MobiDB-lite"/>
    </source>
</evidence>
<keyword evidence="6" id="KW-0325">Glycoprotein</keyword>
<keyword evidence="4 11" id="KW-0732">Signal</keyword>
<keyword evidence="7 8" id="KW-0326">Glycosidase</keyword>
<keyword evidence="10" id="KW-0812">Transmembrane</keyword>
<comment type="caution">
    <text evidence="12">The sequence shown here is derived from an EMBL/GenBank/DDBJ whole genome shotgun (WGS) entry which is preliminary data.</text>
</comment>
<evidence type="ECO:0000256" key="1">
    <source>
        <dbReference type="ARBA" id="ARBA00001452"/>
    </source>
</evidence>
<dbReference type="EC" id="3.2.1.101" evidence="3 8"/>
<dbReference type="Proteomes" id="UP001642482">
    <property type="component" value="Unassembled WGS sequence"/>
</dbReference>
<evidence type="ECO:0000256" key="5">
    <source>
        <dbReference type="ARBA" id="ARBA00022801"/>
    </source>
</evidence>
<keyword evidence="13" id="KW-1185">Reference proteome</keyword>
<evidence type="ECO:0000313" key="12">
    <source>
        <dbReference type="EMBL" id="CAK7227124.1"/>
    </source>
</evidence>
<sequence length="458" mass="49848">MTSTLRRMAVAALLSTITIVQAATPYSIDSISAIKDSAKTLAYDLVLYYNGNETGQTPGILPGPPPAGPYYWWEAGAMWGTLIDYWHLTGDSTYNDLVMEAMMWQTGPNADYMPPNVTASLGNDDQGFWGMSAMLAAEVNFPNPPDDKPQWLALAQAVFNTQAEPGRHDATCNGGLRWQIPLANSGYNYKNSIANGCFFNLGARLARYTENKTYADWAESTWDWTTSVGFMDADYNIYDGAHVETNCTDINKAQFSYNSAVWLLGAAYMWNHTEEARWQSRVEGLLNRTISFFFPDGIAYEVACESHMSCTTDMLSYKGYLHRWMATTAQIAPYTHERIMAVLQTSTQAAINQCTGGDDGRTCGFQWSSGAFGGSVGAGQTMNVLGAVSSLLIDETHGPLTNKTGGTSVGNPNAGSNSRDNPTEWAPLTTGDRVGAGFLTAFVLAGITGLFVFMSFGE</sequence>
<evidence type="ECO:0000256" key="4">
    <source>
        <dbReference type="ARBA" id="ARBA00022729"/>
    </source>
</evidence>
<dbReference type="Gene3D" id="1.50.10.20">
    <property type="match status" value="1"/>
</dbReference>
<feature type="region of interest" description="Disordered" evidence="9">
    <location>
        <begin position="398"/>
        <end position="426"/>
    </location>
</feature>
<dbReference type="InterPro" id="IPR005198">
    <property type="entry name" value="Glyco_hydro_76"/>
</dbReference>
<proteinExistence type="inferred from homology"/>
<name>A0ABP0C534_9PEZI</name>
<keyword evidence="10" id="KW-1133">Transmembrane helix</keyword>